<evidence type="ECO:0000313" key="16">
    <source>
        <dbReference type="EMBL" id="PNE40065.1"/>
    </source>
</evidence>
<dbReference type="AlphaFoldDB" id="A0A2N8PGA6"/>
<dbReference type="SUPFAM" id="SSF51905">
    <property type="entry name" value="FAD/NAD(P)-binding domain"/>
    <property type="match status" value="2"/>
</dbReference>
<evidence type="ECO:0000256" key="14">
    <source>
        <dbReference type="ARBA" id="ARBA00032738"/>
    </source>
</evidence>
<reference evidence="17" key="1">
    <citation type="submission" date="2015-09" db="EMBL/GenBank/DDBJ databases">
        <authorList>
            <person name="Graham D.E."/>
            <person name="Mahan K.M."/>
            <person name="Klingeman D.M."/>
            <person name="Fida T."/>
            <person name="Giannone R.J."/>
            <person name="Hettich R.L."/>
            <person name="Parry R.J."/>
            <person name="Spain J.C."/>
        </authorList>
    </citation>
    <scope>NUCLEOTIDE SEQUENCE [LARGE SCALE GENOMIC DNA]</scope>
    <source>
        <strain evidence="17">JCM 4701</strain>
    </source>
</reference>
<protein>
    <recommendedName>
        <fullName evidence="5">L-lysine N6-monooxygenase MbtG</fullName>
        <ecNumber evidence="4">1.14.13.59</ecNumber>
    </recommendedName>
    <alternativeName>
        <fullName evidence="14">Lysine 6-N-hydroxylase</fullName>
    </alternativeName>
    <alternativeName>
        <fullName evidence="13">Lysine N6-hydroxylase</fullName>
    </alternativeName>
    <alternativeName>
        <fullName evidence="11">Lysine-N-oxygenase</fullName>
    </alternativeName>
    <alternativeName>
        <fullName evidence="12">Mycobactin synthase protein G</fullName>
    </alternativeName>
</protein>
<keyword evidence="10 16" id="KW-0503">Monooxygenase</keyword>
<dbReference type="Pfam" id="PF13434">
    <property type="entry name" value="Lys_Orn_oxgnase"/>
    <property type="match status" value="1"/>
</dbReference>
<dbReference type="GO" id="GO:0047091">
    <property type="term" value="F:L-lysine 6-monooxygenase (NADPH) activity"/>
    <property type="evidence" value="ECO:0007669"/>
    <property type="project" value="UniProtKB-EC"/>
</dbReference>
<comment type="catalytic activity">
    <reaction evidence="15">
        <text>L-lysine + NADPH + O2 = N(6)-hydroxy-L-lysine + NADP(+) + H2O</text>
        <dbReference type="Rhea" id="RHEA:23228"/>
        <dbReference type="ChEBI" id="CHEBI:15377"/>
        <dbReference type="ChEBI" id="CHEBI:15379"/>
        <dbReference type="ChEBI" id="CHEBI:32551"/>
        <dbReference type="ChEBI" id="CHEBI:57783"/>
        <dbReference type="ChEBI" id="CHEBI:57820"/>
        <dbReference type="ChEBI" id="CHEBI:58349"/>
        <dbReference type="EC" id="1.14.13.59"/>
    </reaction>
</comment>
<comment type="cofactor">
    <cofactor evidence="1">
        <name>FAD</name>
        <dbReference type="ChEBI" id="CHEBI:57692"/>
    </cofactor>
</comment>
<keyword evidence="9" id="KW-0560">Oxidoreductase</keyword>
<dbReference type="RefSeq" id="WP_102922747.1">
    <property type="nucleotide sequence ID" value="NZ_LJSN01000002.1"/>
</dbReference>
<organism evidence="16 17">
    <name type="scientific">Streptomyces noursei</name>
    <name type="common">Streptomyces albulus</name>
    <dbReference type="NCBI Taxonomy" id="1971"/>
    <lineage>
        <taxon>Bacteria</taxon>
        <taxon>Bacillati</taxon>
        <taxon>Actinomycetota</taxon>
        <taxon>Actinomycetes</taxon>
        <taxon>Kitasatosporales</taxon>
        <taxon>Streptomycetaceae</taxon>
        <taxon>Streptomyces</taxon>
    </lineage>
</organism>
<dbReference type="PANTHER" id="PTHR42802:SF1">
    <property type="entry name" value="L-ORNITHINE N(5)-MONOOXYGENASE"/>
    <property type="match status" value="1"/>
</dbReference>
<evidence type="ECO:0000256" key="7">
    <source>
        <dbReference type="ARBA" id="ARBA00022827"/>
    </source>
</evidence>
<dbReference type="EC" id="1.14.13.59" evidence="4"/>
<dbReference type="EMBL" id="LJSN01000002">
    <property type="protein sequence ID" value="PNE40065.1"/>
    <property type="molecule type" value="Genomic_DNA"/>
</dbReference>
<evidence type="ECO:0000256" key="10">
    <source>
        <dbReference type="ARBA" id="ARBA00023033"/>
    </source>
</evidence>
<dbReference type="PANTHER" id="PTHR42802">
    <property type="entry name" value="MONOOXYGENASE"/>
    <property type="match status" value="1"/>
</dbReference>
<evidence type="ECO:0000256" key="6">
    <source>
        <dbReference type="ARBA" id="ARBA00022630"/>
    </source>
</evidence>
<sequence length="434" mass="49339">MIDKNHHSVLGIGVGPANLSLAALLYPHRDLPSLFLDRKEAFSWHDGQQIPGTTLQVTMLKDLVSLADPTSKFSFLNYLHDQGRIYHFVNAQFDAVPRQEFRNYLEWASWRMKNIVFGEEVQSIDFDGVFRVHTDERVLTADNIAVGVGNRPWIPPAAQAGHSRSQFHVCDFVERAVDLGGKRVVVVGGGQSGAEAYLDLISREGDQLPSRVSWFSRRRNFLPIDDSPFTNDYYMPCYSEYFYGLERATRERINQENVLSSDGISEPTLRAIYQRIYHHRFIARSPGLVRLYPNREITRVARAGAGWELTVVNSDRPDQPQRVTADVIVWSTGFRSGLLDLLAPLTDRLECDNGEYQVDRDFAVCWDGPPDRNIFVQNATPAQRGLADKNLSLLAWRSQRIVDRLRGVQREEQLSSFVAWADEGSEEGELRGRV</sequence>
<evidence type="ECO:0000256" key="13">
    <source>
        <dbReference type="ARBA" id="ARBA00032493"/>
    </source>
</evidence>
<comment type="pathway">
    <text evidence="2">Siderophore biosynthesis.</text>
</comment>
<evidence type="ECO:0000256" key="15">
    <source>
        <dbReference type="ARBA" id="ARBA00048407"/>
    </source>
</evidence>
<keyword evidence="6" id="KW-0285">Flavoprotein</keyword>
<evidence type="ECO:0000256" key="11">
    <source>
        <dbReference type="ARBA" id="ARBA00029939"/>
    </source>
</evidence>
<keyword evidence="7" id="KW-0274">FAD</keyword>
<evidence type="ECO:0000256" key="8">
    <source>
        <dbReference type="ARBA" id="ARBA00022857"/>
    </source>
</evidence>
<dbReference type="InterPro" id="IPR036188">
    <property type="entry name" value="FAD/NAD-bd_sf"/>
</dbReference>
<evidence type="ECO:0000256" key="9">
    <source>
        <dbReference type="ARBA" id="ARBA00023002"/>
    </source>
</evidence>
<gene>
    <name evidence="16" type="ORF">AOB60_03270</name>
</gene>
<evidence type="ECO:0000256" key="1">
    <source>
        <dbReference type="ARBA" id="ARBA00001974"/>
    </source>
</evidence>
<evidence type="ECO:0000313" key="17">
    <source>
        <dbReference type="Proteomes" id="UP000236047"/>
    </source>
</evidence>
<evidence type="ECO:0000256" key="4">
    <source>
        <dbReference type="ARBA" id="ARBA00013076"/>
    </source>
</evidence>
<evidence type="ECO:0000256" key="5">
    <source>
        <dbReference type="ARBA" id="ARBA00016406"/>
    </source>
</evidence>
<dbReference type="Proteomes" id="UP000236047">
    <property type="component" value="Unassembled WGS sequence"/>
</dbReference>
<evidence type="ECO:0000256" key="12">
    <source>
        <dbReference type="ARBA" id="ARBA00031158"/>
    </source>
</evidence>
<name>A0A2N8PGA6_STRNR</name>
<dbReference type="Gene3D" id="3.50.50.60">
    <property type="entry name" value="FAD/NAD(P)-binding domain"/>
    <property type="match status" value="1"/>
</dbReference>
<keyword evidence="8" id="KW-0521">NADP</keyword>
<evidence type="ECO:0000256" key="3">
    <source>
        <dbReference type="ARBA" id="ARBA00007588"/>
    </source>
</evidence>
<evidence type="ECO:0000256" key="2">
    <source>
        <dbReference type="ARBA" id="ARBA00004924"/>
    </source>
</evidence>
<comment type="similarity">
    <text evidence="3">Belongs to the lysine N(6)-hydroxylase/L-ornithine N(5)-oxygenase family.</text>
</comment>
<keyword evidence="17" id="KW-1185">Reference proteome</keyword>
<proteinExistence type="inferred from homology"/>
<comment type="caution">
    <text evidence="16">The sequence shown here is derived from an EMBL/GenBank/DDBJ whole genome shotgun (WGS) entry which is preliminary data.</text>
</comment>
<dbReference type="InterPro" id="IPR025700">
    <property type="entry name" value="Lys/Orn_oxygenase"/>
</dbReference>
<accession>A0A2N8PGA6</accession>